<accession>A0A367MA47</accession>
<evidence type="ECO:0000256" key="1">
    <source>
        <dbReference type="SAM" id="MobiDB-lite"/>
    </source>
</evidence>
<evidence type="ECO:0000313" key="2">
    <source>
        <dbReference type="EMBL" id="RCI73813.1"/>
    </source>
</evidence>
<dbReference type="EMBL" id="QORE01000520">
    <property type="protein sequence ID" value="RCI73813.1"/>
    <property type="molecule type" value="Genomic_DNA"/>
</dbReference>
<dbReference type="Proteomes" id="UP000253594">
    <property type="component" value="Unassembled WGS sequence"/>
</dbReference>
<gene>
    <name evidence="2" type="ORF">DT376_16350</name>
</gene>
<feature type="region of interest" description="Disordered" evidence="1">
    <location>
        <begin position="66"/>
        <end position="89"/>
    </location>
</feature>
<feature type="compositionally biased region" description="Basic and acidic residues" evidence="1">
    <location>
        <begin position="80"/>
        <end position="89"/>
    </location>
</feature>
<evidence type="ECO:0000313" key="3">
    <source>
        <dbReference type="Proteomes" id="UP000253594"/>
    </source>
</evidence>
<sequence>MTPGVIAHLSPHAMHRVIERQRDKISFEGRQDNRPLARFLFRKTDSSVFIRVLITAIGRPVHKIPKHAGKDNQYIPAELPARDEARRPK</sequence>
<organism evidence="2 3">
    <name type="scientific">Pseudomonas aeruginosa</name>
    <dbReference type="NCBI Taxonomy" id="287"/>
    <lineage>
        <taxon>Bacteria</taxon>
        <taxon>Pseudomonadati</taxon>
        <taxon>Pseudomonadota</taxon>
        <taxon>Gammaproteobacteria</taxon>
        <taxon>Pseudomonadales</taxon>
        <taxon>Pseudomonadaceae</taxon>
        <taxon>Pseudomonas</taxon>
    </lineage>
</organism>
<proteinExistence type="predicted"/>
<protein>
    <submittedName>
        <fullName evidence="2">Uncharacterized protein</fullName>
    </submittedName>
</protein>
<dbReference type="AlphaFoldDB" id="A0A367MA47"/>
<reference evidence="2 3" key="1">
    <citation type="submission" date="2018-07" db="EMBL/GenBank/DDBJ databases">
        <title>Mechanisms of high-level aminoglycoside resistance among Gram-negative pathogens in Brazil.</title>
        <authorList>
            <person name="Ballaben A.S."/>
            <person name="Darini A.L.C."/>
            <person name="Doi Y."/>
        </authorList>
    </citation>
    <scope>NUCLEOTIDE SEQUENCE [LARGE SCALE GENOMIC DNA]</scope>
    <source>
        <strain evidence="2 3">B2-305</strain>
    </source>
</reference>
<comment type="caution">
    <text evidence="2">The sequence shown here is derived from an EMBL/GenBank/DDBJ whole genome shotgun (WGS) entry which is preliminary data.</text>
</comment>
<name>A0A367MA47_PSEAI</name>